<evidence type="ECO:0000256" key="1">
    <source>
        <dbReference type="ARBA" id="ARBA00001933"/>
    </source>
</evidence>
<evidence type="ECO:0000259" key="8">
    <source>
        <dbReference type="Pfam" id="PF00155"/>
    </source>
</evidence>
<dbReference type="Gene3D" id="3.90.1150.10">
    <property type="entry name" value="Aspartate Aminotransferase, domain 1"/>
    <property type="match status" value="1"/>
</dbReference>
<reference evidence="9 10" key="2">
    <citation type="journal article" date="2014" name="Genome Announc.">
        <title>Complete Genome Sequence of Methanoregula formicica SMSPT, a Mesophilic Hydrogenotrophic Methanogen Isolated from a Methanogenic Upflow Anaerobic Sludge Blanket Reactor.</title>
        <authorList>
            <person name="Yamamoto K."/>
            <person name="Tamaki H."/>
            <person name="Cadillo-Quiroz H."/>
            <person name="Imachi H."/>
            <person name="Kyrpides N."/>
            <person name="Woyke T."/>
            <person name="Goodwin L."/>
            <person name="Zinder S.H."/>
            <person name="Kamagata Y."/>
            <person name="Liu W.T."/>
        </authorList>
    </citation>
    <scope>NUCLEOTIDE SEQUENCE [LARGE SCALE GENOMIC DNA]</scope>
    <source>
        <strain evidence="10">DSM 22288 / NBRC 105244 / SMSP</strain>
    </source>
</reference>
<dbReference type="PANTHER" id="PTHR46383">
    <property type="entry name" value="ASPARTATE AMINOTRANSFERASE"/>
    <property type="match status" value="1"/>
</dbReference>
<keyword evidence="5 7" id="KW-0808">Transferase</keyword>
<dbReference type="InterPro" id="IPR015422">
    <property type="entry name" value="PyrdxlP-dep_Trfase_small"/>
</dbReference>
<dbReference type="PROSITE" id="PS00105">
    <property type="entry name" value="AA_TRANSFER_CLASS_1"/>
    <property type="match status" value="1"/>
</dbReference>
<accession>L0H8Z6</accession>
<keyword evidence="6" id="KW-0663">Pyridoxal phosphate</keyword>
<dbReference type="InterPro" id="IPR015421">
    <property type="entry name" value="PyrdxlP-dep_Trfase_major"/>
</dbReference>
<dbReference type="EC" id="2.6.1.-" evidence="7"/>
<protein>
    <recommendedName>
        <fullName evidence="7">Aminotransferase</fullName>
        <ecNumber evidence="7">2.6.1.-</ecNumber>
    </recommendedName>
</protein>
<evidence type="ECO:0000256" key="2">
    <source>
        <dbReference type="ARBA" id="ARBA00007441"/>
    </source>
</evidence>
<dbReference type="InterPro" id="IPR004838">
    <property type="entry name" value="NHTrfase_class1_PyrdxlP-BS"/>
</dbReference>
<name>L0H8Z6_METFS</name>
<dbReference type="EMBL" id="CP003167">
    <property type="protein sequence ID" value="AGB01187.1"/>
    <property type="molecule type" value="Genomic_DNA"/>
</dbReference>
<dbReference type="Pfam" id="PF00155">
    <property type="entry name" value="Aminotran_1_2"/>
    <property type="match status" value="1"/>
</dbReference>
<dbReference type="GO" id="GO:0006520">
    <property type="term" value="P:amino acid metabolic process"/>
    <property type="evidence" value="ECO:0007669"/>
    <property type="project" value="InterPro"/>
</dbReference>
<evidence type="ECO:0000313" key="10">
    <source>
        <dbReference type="Proteomes" id="UP000010824"/>
    </source>
</evidence>
<dbReference type="HOGENOM" id="CLU_017584_4_6_2"/>
<dbReference type="eggNOG" id="arCOG01130">
    <property type="taxonomic scope" value="Archaea"/>
</dbReference>
<dbReference type="InterPro" id="IPR050596">
    <property type="entry name" value="AspAT/PAT-like"/>
</dbReference>
<evidence type="ECO:0000256" key="7">
    <source>
        <dbReference type="RuleBase" id="RU000481"/>
    </source>
</evidence>
<evidence type="ECO:0000256" key="5">
    <source>
        <dbReference type="ARBA" id="ARBA00022679"/>
    </source>
</evidence>
<evidence type="ECO:0000256" key="6">
    <source>
        <dbReference type="ARBA" id="ARBA00022898"/>
    </source>
</evidence>
<dbReference type="SUPFAM" id="SSF53383">
    <property type="entry name" value="PLP-dependent transferases"/>
    <property type="match status" value="1"/>
</dbReference>
<organism evidence="9 10">
    <name type="scientific">Methanoregula formicica (strain DSM 22288 / NBRC 105244 / SMSP)</name>
    <dbReference type="NCBI Taxonomy" id="593750"/>
    <lineage>
        <taxon>Archaea</taxon>
        <taxon>Methanobacteriati</taxon>
        <taxon>Methanobacteriota</taxon>
        <taxon>Stenosarchaea group</taxon>
        <taxon>Methanomicrobia</taxon>
        <taxon>Methanomicrobiales</taxon>
        <taxon>Methanoregulaceae</taxon>
        <taxon>Methanoregula</taxon>
    </lineage>
</organism>
<dbReference type="AlphaFoldDB" id="L0H8Z6"/>
<comment type="cofactor">
    <cofactor evidence="1 7">
        <name>pyridoxal 5'-phosphate</name>
        <dbReference type="ChEBI" id="CHEBI:597326"/>
    </cofactor>
</comment>
<dbReference type="GO" id="GO:0008483">
    <property type="term" value="F:transaminase activity"/>
    <property type="evidence" value="ECO:0007669"/>
    <property type="project" value="UniProtKB-KW"/>
</dbReference>
<dbReference type="GO" id="GO:0030170">
    <property type="term" value="F:pyridoxal phosphate binding"/>
    <property type="evidence" value="ECO:0007669"/>
    <property type="project" value="InterPro"/>
</dbReference>
<dbReference type="InterPro" id="IPR004839">
    <property type="entry name" value="Aminotransferase_I/II_large"/>
</dbReference>
<evidence type="ECO:0000256" key="4">
    <source>
        <dbReference type="ARBA" id="ARBA00022576"/>
    </source>
</evidence>
<dbReference type="CDD" id="cd00609">
    <property type="entry name" value="AAT_like"/>
    <property type="match status" value="1"/>
</dbReference>
<sequence length="156" mass="17398">MFPVWEYVNGFSKAYAMTGWRLGYAVGPKEIITEMSKVQQHSISQVTTFAMWGGVAALKGDQSCVENMRQEFDKRRKYVMGELNAMGYETAPAEGAFYAFVRVAGDDMEVASRWLDKGHVAATPGSAFYAPGWIRLSYAASMEKLKEAMARIKRVG</sequence>
<reference evidence="10" key="1">
    <citation type="submission" date="2011-12" db="EMBL/GenBank/DDBJ databases">
        <title>Complete sequence of Methanoregula formicicum SMSP.</title>
        <authorList>
            <person name="Lucas S."/>
            <person name="Han J."/>
            <person name="Lapidus A."/>
            <person name="Cheng J.-F."/>
            <person name="Goodwin L."/>
            <person name="Pitluck S."/>
            <person name="Peters L."/>
            <person name="Ovchinnikova G."/>
            <person name="Teshima H."/>
            <person name="Detter J.C."/>
            <person name="Han C."/>
            <person name="Tapia R."/>
            <person name="Land M."/>
            <person name="Hauser L."/>
            <person name="Kyrpides N."/>
            <person name="Ivanova N."/>
            <person name="Pagani I."/>
            <person name="Imachi H."/>
            <person name="Tamaki H."/>
            <person name="Sekiguchi Y."/>
            <person name="Kamagata Y."/>
            <person name="Cadillo-Quiroz H."/>
            <person name="Zinder S."/>
            <person name="Liu W.-T."/>
            <person name="Woyke T."/>
        </authorList>
    </citation>
    <scope>NUCLEOTIDE SEQUENCE [LARGE SCALE GENOMIC DNA]</scope>
    <source>
        <strain evidence="10">DSM 22288 / NBRC 105244 / SMSP</strain>
    </source>
</reference>
<dbReference type="InParanoid" id="L0H8Z6"/>
<evidence type="ECO:0000313" key="9">
    <source>
        <dbReference type="EMBL" id="AGB01187.1"/>
    </source>
</evidence>
<comment type="similarity">
    <text evidence="2 7">Belongs to the class-I pyridoxal-phosphate-dependent aminotransferase family.</text>
</comment>
<feature type="domain" description="Aminotransferase class I/classII large" evidence="8">
    <location>
        <begin position="8"/>
        <end position="152"/>
    </location>
</feature>
<dbReference type="PANTHER" id="PTHR46383:SF1">
    <property type="entry name" value="ASPARTATE AMINOTRANSFERASE"/>
    <property type="match status" value="1"/>
</dbReference>
<evidence type="ECO:0000256" key="3">
    <source>
        <dbReference type="ARBA" id="ARBA00011738"/>
    </source>
</evidence>
<dbReference type="STRING" id="593750.Metfor_0101"/>
<dbReference type="Gene3D" id="3.40.640.10">
    <property type="entry name" value="Type I PLP-dependent aspartate aminotransferase-like (Major domain)"/>
    <property type="match status" value="1"/>
</dbReference>
<gene>
    <name evidence="9" type="ordered locus">Metfor_0101</name>
</gene>
<dbReference type="KEGG" id="mfo:Metfor_0101"/>
<keyword evidence="4 7" id="KW-0032">Aminotransferase</keyword>
<proteinExistence type="inferred from homology"/>
<dbReference type="InterPro" id="IPR015424">
    <property type="entry name" value="PyrdxlP-dep_Trfase"/>
</dbReference>
<dbReference type="Proteomes" id="UP000010824">
    <property type="component" value="Chromosome"/>
</dbReference>
<keyword evidence="10" id="KW-1185">Reference proteome</keyword>
<comment type="subunit">
    <text evidence="3">Homodimer.</text>
</comment>